<evidence type="ECO:0000256" key="11">
    <source>
        <dbReference type="ARBA" id="ARBA00093666"/>
    </source>
</evidence>
<name>A0A8A4TXJ5_SULCO</name>
<keyword evidence="4" id="KW-0479">Metal-binding</keyword>
<evidence type="ECO:0000256" key="10">
    <source>
        <dbReference type="ARBA" id="ARBA00093448"/>
    </source>
</evidence>
<comment type="cofactor">
    <cofactor evidence="1">
        <name>Zn(2+)</name>
        <dbReference type="ChEBI" id="CHEBI:29105"/>
    </cofactor>
</comment>
<feature type="domain" description="Peptidase M15A C-terminal" evidence="12">
    <location>
        <begin position="18"/>
        <end position="103"/>
    </location>
</feature>
<dbReference type="PANTHER" id="PTHR37425:SF1">
    <property type="entry name" value="OUTER MEMBRANE PROTEIN"/>
    <property type="match status" value="1"/>
</dbReference>
<keyword evidence="9" id="KW-0961">Cell wall biogenesis/degradation</keyword>
<evidence type="ECO:0000313" key="14">
    <source>
        <dbReference type="Proteomes" id="UP000663929"/>
    </source>
</evidence>
<dbReference type="InterPro" id="IPR009045">
    <property type="entry name" value="Zn_M74/Hedgehog-like"/>
</dbReference>
<dbReference type="InterPro" id="IPR010275">
    <property type="entry name" value="MepK"/>
</dbReference>
<evidence type="ECO:0000256" key="8">
    <source>
        <dbReference type="ARBA" id="ARBA00023049"/>
    </source>
</evidence>
<comment type="similarity">
    <text evidence="10">Belongs to the peptidase M15 family.</text>
</comment>
<keyword evidence="6" id="KW-0378">Hydrolase</keyword>
<evidence type="ECO:0000256" key="1">
    <source>
        <dbReference type="ARBA" id="ARBA00001947"/>
    </source>
</evidence>
<accession>A0A8A4TXJ5</accession>
<evidence type="ECO:0000256" key="2">
    <source>
        <dbReference type="ARBA" id="ARBA00004776"/>
    </source>
</evidence>
<keyword evidence="3" id="KW-0645">Protease</keyword>
<dbReference type="AlphaFoldDB" id="A0A8A4TXJ5"/>
<dbReference type="KEGG" id="scor:J3U87_17290"/>
<evidence type="ECO:0000256" key="7">
    <source>
        <dbReference type="ARBA" id="ARBA00022833"/>
    </source>
</evidence>
<reference evidence="13" key="1">
    <citation type="submission" date="2021-03" db="EMBL/GenBank/DDBJ databases">
        <title>Acanthopleuribacteraceae sp. M133.</title>
        <authorList>
            <person name="Wang G."/>
        </authorList>
    </citation>
    <scope>NUCLEOTIDE SEQUENCE</scope>
    <source>
        <strain evidence="13">M133</strain>
    </source>
</reference>
<dbReference type="PANTHER" id="PTHR37425">
    <property type="match status" value="1"/>
</dbReference>
<dbReference type="SUPFAM" id="SSF55166">
    <property type="entry name" value="Hedgehog/DD-peptidase"/>
    <property type="match status" value="1"/>
</dbReference>
<organism evidence="13 14">
    <name type="scientific">Sulfidibacter corallicola</name>
    <dbReference type="NCBI Taxonomy" id="2818388"/>
    <lineage>
        <taxon>Bacteria</taxon>
        <taxon>Pseudomonadati</taxon>
        <taxon>Acidobacteriota</taxon>
        <taxon>Holophagae</taxon>
        <taxon>Acanthopleuribacterales</taxon>
        <taxon>Acanthopleuribacteraceae</taxon>
        <taxon>Sulfidibacter</taxon>
    </lineage>
</organism>
<proteinExistence type="inferred from homology"/>
<evidence type="ECO:0000256" key="9">
    <source>
        <dbReference type="ARBA" id="ARBA00023316"/>
    </source>
</evidence>
<dbReference type="EMBL" id="CP071793">
    <property type="protein sequence ID" value="QTD54203.1"/>
    <property type="molecule type" value="Genomic_DNA"/>
</dbReference>
<dbReference type="Proteomes" id="UP000663929">
    <property type="component" value="Chromosome"/>
</dbReference>
<dbReference type="GO" id="GO:0006508">
    <property type="term" value="P:proteolysis"/>
    <property type="evidence" value="ECO:0007669"/>
    <property type="project" value="UniProtKB-KW"/>
</dbReference>
<dbReference type="GO" id="GO:0071555">
    <property type="term" value="P:cell wall organization"/>
    <property type="evidence" value="ECO:0007669"/>
    <property type="project" value="UniProtKB-KW"/>
</dbReference>
<evidence type="ECO:0000313" key="13">
    <source>
        <dbReference type="EMBL" id="QTD54203.1"/>
    </source>
</evidence>
<gene>
    <name evidence="13" type="ORF">J3U87_17290</name>
</gene>
<protein>
    <recommendedName>
        <fullName evidence="11">Murein endopeptidase K</fullName>
    </recommendedName>
</protein>
<keyword evidence="8" id="KW-0482">Metalloprotease</keyword>
<dbReference type="GO" id="GO:0046872">
    <property type="term" value="F:metal ion binding"/>
    <property type="evidence" value="ECO:0007669"/>
    <property type="project" value="UniProtKB-KW"/>
</dbReference>
<evidence type="ECO:0000256" key="5">
    <source>
        <dbReference type="ARBA" id="ARBA00022729"/>
    </source>
</evidence>
<dbReference type="Pfam" id="PF08291">
    <property type="entry name" value="Peptidase_M15_3"/>
    <property type="match status" value="1"/>
</dbReference>
<comment type="pathway">
    <text evidence="2">Cell wall biogenesis; cell wall polysaccharide biosynthesis.</text>
</comment>
<keyword evidence="5" id="KW-0732">Signal</keyword>
<evidence type="ECO:0000256" key="4">
    <source>
        <dbReference type="ARBA" id="ARBA00022723"/>
    </source>
</evidence>
<keyword evidence="14" id="KW-1185">Reference proteome</keyword>
<dbReference type="RefSeq" id="WP_237384300.1">
    <property type="nucleotide sequence ID" value="NZ_CP071793.1"/>
</dbReference>
<sequence>MEPSRFACRHCGDVVIDRRLLDALLALQGKVGRPLVILSGYRCPPHNRDIGGELRSYHTKGQAADIRAPGVPIMALFQAALEIPAFRGGGIGLYLNRKFLHLDIRPQRFRWIVPPRNALPNKTHSH</sequence>
<dbReference type="Gene3D" id="3.30.1380.10">
    <property type="match status" value="1"/>
</dbReference>
<keyword evidence="7" id="KW-0862">Zinc</keyword>
<evidence type="ECO:0000256" key="6">
    <source>
        <dbReference type="ARBA" id="ARBA00022801"/>
    </source>
</evidence>
<dbReference type="InterPro" id="IPR013230">
    <property type="entry name" value="Peptidase_M15A_C"/>
</dbReference>
<evidence type="ECO:0000256" key="3">
    <source>
        <dbReference type="ARBA" id="ARBA00022670"/>
    </source>
</evidence>
<dbReference type="GO" id="GO:0008237">
    <property type="term" value="F:metallopeptidase activity"/>
    <property type="evidence" value="ECO:0007669"/>
    <property type="project" value="UniProtKB-KW"/>
</dbReference>
<evidence type="ECO:0000259" key="12">
    <source>
        <dbReference type="Pfam" id="PF08291"/>
    </source>
</evidence>